<gene>
    <name evidence="1" type="ORF">BDM02DRAFT_3262266</name>
</gene>
<accession>A0ACB6ZAA3</accession>
<protein>
    <submittedName>
        <fullName evidence="1">Uncharacterized protein</fullName>
    </submittedName>
</protein>
<name>A0ACB6ZAA3_THEGA</name>
<dbReference type="EMBL" id="MU118057">
    <property type="protein sequence ID" value="KAF9646472.1"/>
    <property type="molecule type" value="Genomic_DNA"/>
</dbReference>
<evidence type="ECO:0000313" key="1">
    <source>
        <dbReference type="EMBL" id="KAF9646472.1"/>
    </source>
</evidence>
<reference evidence="1" key="2">
    <citation type="journal article" date="2020" name="Nat. Commun.">
        <title>Large-scale genome sequencing of mycorrhizal fungi provides insights into the early evolution of symbiotic traits.</title>
        <authorList>
            <person name="Miyauchi S."/>
            <person name="Kiss E."/>
            <person name="Kuo A."/>
            <person name="Drula E."/>
            <person name="Kohler A."/>
            <person name="Sanchez-Garcia M."/>
            <person name="Morin E."/>
            <person name="Andreopoulos B."/>
            <person name="Barry K.W."/>
            <person name="Bonito G."/>
            <person name="Buee M."/>
            <person name="Carver A."/>
            <person name="Chen C."/>
            <person name="Cichocki N."/>
            <person name="Clum A."/>
            <person name="Culley D."/>
            <person name="Crous P.W."/>
            <person name="Fauchery L."/>
            <person name="Girlanda M."/>
            <person name="Hayes R.D."/>
            <person name="Keri Z."/>
            <person name="LaButti K."/>
            <person name="Lipzen A."/>
            <person name="Lombard V."/>
            <person name="Magnuson J."/>
            <person name="Maillard F."/>
            <person name="Murat C."/>
            <person name="Nolan M."/>
            <person name="Ohm R.A."/>
            <person name="Pangilinan J."/>
            <person name="Pereira M.F."/>
            <person name="Perotto S."/>
            <person name="Peter M."/>
            <person name="Pfister S."/>
            <person name="Riley R."/>
            <person name="Sitrit Y."/>
            <person name="Stielow J.B."/>
            <person name="Szollosi G."/>
            <person name="Zifcakova L."/>
            <person name="Stursova M."/>
            <person name="Spatafora J.W."/>
            <person name="Tedersoo L."/>
            <person name="Vaario L.M."/>
            <person name="Yamada A."/>
            <person name="Yan M."/>
            <person name="Wang P."/>
            <person name="Xu J."/>
            <person name="Bruns T."/>
            <person name="Baldrian P."/>
            <person name="Vilgalys R."/>
            <person name="Dunand C."/>
            <person name="Henrissat B."/>
            <person name="Grigoriev I.V."/>
            <person name="Hibbett D."/>
            <person name="Nagy L.G."/>
            <person name="Martin F.M."/>
        </authorList>
    </citation>
    <scope>NUCLEOTIDE SEQUENCE</scope>
    <source>
        <strain evidence="1">P2</strain>
    </source>
</reference>
<proteinExistence type="predicted"/>
<comment type="caution">
    <text evidence="1">The sequence shown here is derived from an EMBL/GenBank/DDBJ whole genome shotgun (WGS) entry which is preliminary data.</text>
</comment>
<sequence>MGNAQSNVFIDNNKNATRCNFGLASIAADAESQHASSVGGAEGGTSEPGRDSAGVTKEPNMYSLAMVVIERPKKPEGAVQPGLTNPIWETVETCWETRPSDRLTAAQVLDTWEKGINGGGLPVTVEQGERRRSWTTNGLSVGGAPFGGNVYAVYQRSSMLGDLSKAQEPTNLGFWVTRKKRICSSQESRSAVAKQQGVRISNIAIVKVGREVLVYTHHIRVGLLAQKYVGDSLYFVSSLKRGHPEEGPTETRALVNIVEWVSCLKDHWETITIRLSTRRPLLPKIPLRGSGIYKLCHLSTDLNALF</sequence>
<keyword evidence="2" id="KW-1185">Reference proteome</keyword>
<dbReference type="Proteomes" id="UP000886501">
    <property type="component" value="Unassembled WGS sequence"/>
</dbReference>
<organism evidence="1 2">
    <name type="scientific">Thelephora ganbajun</name>
    <name type="common">Ganba fungus</name>
    <dbReference type="NCBI Taxonomy" id="370292"/>
    <lineage>
        <taxon>Eukaryota</taxon>
        <taxon>Fungi</taxon>
        <taxon>Dikarya</taxon>
        <taxon>Basidiomycota</taxon>
        <taxon>Agaricomycotina</taxon>
        <taxon>Agaricomycetes</taxon>
        <taxon>Thelephorales</taxon>
        <taxon>Thelephoraceae</taxon>
        <taxon>Thelephora</taxon>
    </lineage>
</organism>
<evidence type="ECO:0000313" key="2">
    <source>
        <dbReference type="Proteomes" id="UP000886501"/>
    </source>
</evidence>
<reference evidence="1" key="1">
    <citation type="submission" date="2019-10" db="EMBL/GenBank/DDBJ databases">
        <authorList>
            <consortium name="DOE Joint Genome Institute"/>
            <person name="Kuo A."/>
            <person name="Miyauchi S."/>
            <person name="Kiss E."/>
            <person name="Drula E."/>
            <person name="Kohler A."/>
            <person name="Sanchez-Garcia M."/>
            <person name="Andreopoulos B."/>
            <person name="Barry K.W."/>
            <person name="Bonito G."/>
            <person name="Buee M."/>
            <person name="Carver A."/>
            <person name="Chen C."/>
            <person name="Cichocki N."/>
            <person name="Clum A."/>
            <person name="Culley D."/>
            <person name="Crous P.W."/>
            <person name="Fauchery L."/>
            <person name="Girlanda M."/>
            <person name="Hayes R."/>
            <person name="Keri Z."/>
            <person name="Labutti K."/>
            <person name="Lipzen A."/>
            <person name="Lombard V."/>
            <person name="Magnuson J."/>
            <person name="Maillard F."/>
            <person name="Morin E."/>
            <person name="Murat C."/>
            <person name="Nolan M."/>
            <person name="Ohm R."/>
            <person name="Pangilinan J."/>
            <person name="Pereira M."/>
            <person name="Perotto S."/>
            <person name="Peter M."/>
            <person name="Riley R."/>
            <person name="Sitrit Y."/>
            <person name="Stielow B."/>
            <person name="Szollosi G."/>
            <person name="Zifcakova L."/>
            <person name="Stursova M."/>
            <person name="Spatafora J.W."/>
            <person name="Tedersoo L."/>
            <person name="Vaario L.-M."/>
            <person name="Yamada A."/>
            <person name="Yan M."/>
            <person name="Wang P."/>
            <person name="Xu J."/>
            <person name="Bruns T."/>
            <person name="Baldrian P."/>
            <person name="Vilgalys R."/>
            <person name="Henrissat B."/>
            <person name="Grigoriev I.V."/>
            <person name="Hibbett D."/>
            <person name="Nagy L.G."/>
            <person name="Martin F.M."/>
        </authorList>
    </citation>
    <scope>NUCLEOTIDE SEQUENCE</scope>
    <source>
        <strain evidence="1">P2</strain>
    </source>
</reference>